<feature type="transmembrane region" description="Helical" evidence="1">
    <location>
        <begin position="203"/>
        <end position="224"/>
    </location>
</feature>
<dbReference type="EMBL" id="JAVEPI010000005">
    <property type="protein sequence ID" value="KAK1441831.1"/>
    <property type="molecule type" value="Genomic_DNA"/>
</dbReference>
<keyword evidence="1" id="KW-0472">Membrane</keyword>
<evidence type="ECO:0000313" key="3">
    <source>
        <dbReference type="Proteomes" id="UP001230268"/>
    </source>
</evidence>
<keyword evidence="1" id="KW-1133">Transmembrane helix</keyword>
<evidence type="ECO:0000256" key="1">
    <source>
        <dbReference type="SAM" id="Phobius"/>
    </source>
</evidence>
<keyword evidence="1" id="KW-0812">Transmembrane</keyword>
<dbReference type="AlphaFoldDB" id="A0AAD8LMF8"/>
<gene>
    <name evidence="2" type="ORF">BgAZ_501630</name>
</gene>
<accession>A0AAD8LMF8</accession>
<sequence>MAEYCRFIEAAKDGRDLPLLSQMRKHLAHEKDSFGICIQALGQLLGLKLSELILYDHSFVMKDDVVSIYLSGGLPEAMLEPMAALESETAQKHTVALHFGKLLKERVQYGLDDVVESLDGKPAKDLYSRSIACLLRINMCALKAECKLRKQSSDVGGATIGCMLDETGTSLCELLSRCCLILCIFGAEDTNLFYNVKEVQNTLVRLVSLPLILHIIGAFAVVAFDSSCTFSLRSRRDFVESLATNLPDLLDRILQFNRIGMGNASELSVSRQSLTDSSEGGNISLNSTWSATHVRGSENGIMNLESSMGHIIDDEAAKSIMNISNSYWEYAFGNVPRFRTLSLLLDFILMFIKVASDGSVETHMLGWLDSLVRKPSFSQVFKPIFLSGDTTNFHKIIELSRILARDIFVTDLILGVTHRKAEALEMIKTAGPSIILSDNPNKLAILKFMLEGISEDSKAFIQAWYGFLKPLVVDEGHGSVYHNNMALLSSRSVTDRVVNILGGGLIDEVVPYAMMQNFGDKPHPDEDNVDALTARQLLVILLEIVGVKKLFGKLNRYVEGSYKLVNMKVTIETVQMFDFAVFCMWLLKMTDVTHRHKKILEFVKDINERTLDSTIHMYSLGNAGDDVVVRLGALEMLKQQIRADIFRGKVLQNEVWFDDKQLLECNKEVWDKYYADMGSSIMNQLSNAIVLGPTPQPTNKLKDSNQAKALSIDEYTKKIRLLLHIKDFFEAESLEDGVYVLIAAFMVQYNLPEEECTEILKMMITTCPVSLLYRIVDSRVFTVNVALMKAAMGSLHERFCGVVILMMTLNMQLEEPLENYVKGLSLLMDLVSKAVRLPSFLAELMGTEETLSILQNFIVFTNGLELTSHTFLESRCAMNLVLIESYLQYEVPHTPVPILQFVKSRMKRLMEVRAAKFNISKSSTSGLPQELVAAKGELNTLDLIITATFQVFFIKNPPPRPTRLKCWDRGDKDVLHWNLVGREYSIAFKTVTLLFKGFCQLGMTKLMFIAEHYIGVAAKINGDKHSTARSIMLSDNSMWKQDAIEYLYKVYLNIAKTSVNVGAQPMALKQEAP</sequence>
<name>A0AAD8LMF8_BABGI</name>
<proteinExistence type="predicted"/>
<reference evidence="2" key="1">
    <citation type="submission" date="2023-08" db="EMBL/GenBank/DDBJ databases">
        <title>Draft sequence of the Babesia gibsoni genome.</title>
        <authorList>
            <person name="Yamagishi J.Y."/>
            <person name="Xuan X.X."/>
        </authorList>
    </citation>
    <scope>NUCLEOTIDE SEQUENCE</scope>
    <source>
        <strain evidence="2">Azabu</strain>
    </source>
</reference>
<evidence type="ECO:0000313" key="2">
    <source>
        <dbReference type="EMBL" id="KAK1441831.1"/>
    </source>
</evidence>
<protein>
    <submittedName>
        <fullName evidence="2">Uncharacterized protein</fullName>
    </submittedName>
</protein>
<comment type="caution">
    <text evidence="2">The sequence shown here is derived from an EMBL/GenBank/DDBJ whole genome shotgun (WGS) entry which is preliminary data.</text>
</comment>
<organism evidence="2 3">
    <name type="scientific">Babesia gibsoni</name>
    <dbReference type="NCBI Taxonomy" id="33632"/>
    <lineage>
        <taxon>Eukaryota</taxon>
        <taxon>Sar</taxon>
        <taxon>Alveolata</taxon>
        <taxon>Apicomplexa</taxon>
        <taxon>Aconoidasida</taxon>
        <taxon>Piroplasmida</taxon>
        <taxon>Babesiidae</taxon>
        <taxon>Babesia</taxon>
    </lineage>
</organism>
<keyword evidence="3" id="KW-1185">Reference proteome</keyword>
<dbReference type="Proteomes" id="UP001230268">
    <property type="component" value="Unassembled WGS sequence"/>
</dbReference>